<sequence length="159" mass="17728">MDVIEIAIEAELQCILPTATSQDRHDLTISANTSNNRLCRRDHVILKRRVAVIRSLYIPGLYNHNTQGTAANPGTPDLKQHKYADSDELCTFSRKSKISPRKRDAITAKQVLDLYPLFRLVTAKGGLVEGINRKLRQEVTSRPSLPTTITSAAFTLSTQ</sequence>
<dbReference type="InterPro" id="IPR045147">
    <property type="entry name" value="ARI3A/B/C"/>
</dbReference>
<organism evidence="7 8">
    <name type="scientific">Cnephaeus nilssonii</name>
    <name type="common">Northern bat</name>
    <name type="synonym">Eptesicus nilssonii</name>
    <dbReference type="NCBI Taxonomy" id="3371016"/>
    <lineage>
        <taxon>Eukaryota</taxon>
        <taxon>Metazoa</taxon>
        <taxon>Chordata</taxon>
        <taxon>Craniata</taxon>
        <taxon>Vertebrata</taxon>
        <taxon>Euteleostomi</taxon>
        <taxon>Mammalia</taxon>
        <taxon>Eutheria</taxon>
        <taxon>Laurasiatheria</taxon>
        <taxon>Chiroptera</taxon>
        <taxon>Yangochiroptera</taxon>
        <taxon>Vespertilionidae</taxon>
        <taxon>Cnephaeus</taxon>
    </lineage>
</organism>
<dbReference type="AlphaFoldDB" id="A0AA40HXL3"/>
<comment type="caution">
    <text evidence="7">The sequence shown here is derived from an EMBL/GenBank/DDBJ whole genome shotgun (WGS) entry which is preliminary data.</text>
</comment>
<evidence type="ECO:0000259" key="6">
    <source>
        <dbReference type="PROSITE" id="PS51011"/>
    </source>
</evidence>
<dbReference type="EMBL" id="JAULJE010000009">
    <property type="protein sequence ID" value="KAK1338855.1"/>
    <property type="molecule type" value="Genomic_DNA"/>
</dbReference>
<gene>
    <name evidence="7" type="ORF">QTO34_019514</name>
</gene>
<dbReference type="Gene3D" id="1.10.150.60">
    <property type="entry name" value="ARID DNA-binding domain"/>
    <property type="match status" value="1"/>
</dbReference>
<evidence type="ECO:0000256" key="3">
    <source>
        <dbReference type="ARBA" id="ARBA00023163"/>
    </source>
</evidence>
<dbReference type="InterPro" id="IPR001606">
    <property type="entry name" value="ARID_dom"/>
</dbReference>
<keyword evidence="4 5" id="KW-0539">Nucleus</keyword>
<dbReference type="GO" id="GO:0005634">
    <property type="term" value="C:nucleus"/>
    <property type="evidence" value="ECO:0007669"/>
    <property type="project" value="UniProtKB-SubCell"/>
</dbReference>
<proteinExistence type="predicted"/>
<dbReference type="SUPFAM" id="SSF46774">
    <property type="entry name" value="ARID-like"/>
    <property type="match status" value="1"/>
</dbReference>
<accession>A0AA40HXL3</accession>
<evidence type="ECO:0000256" key="1">
    <source>
        <dbReference type="ARBA" id="ARBA00023015"/>
    </source>
</evidence>
<dbReference type="PANTHER" id="PTHR15348:SF2">
    <property type="entry name" value="AT-RICH INTERACTIVE DOMAIN-CONTAINING PROTEIN 3C"/>
    <property type="match status" value="1"/>
</dbReference>
<reference evidence="7" key="1">
    <citation type="submission" date="2023-06" db="EMBL/GenBank/DDBJ databases">
        <title>Reference genome for the Northern bat (Eptesicus nilssonii), a most northern bat species.</title>
        <authorList>
            <person name="Laine V.N."/>
            <person name="Pulliainen A.T."/>
            <person name="Lilley T.M."/>
        </authorList>
    </citation>
    <scope>NUCLEOTIDE SEQUENCE</scope>
    <source>
        <strain evidence="7">BLF_Eptnil</strain>
        <tissue evidence="7">Kidney</tissue>
    </source>
</reference>
<feature type="domain" description="ARID" evidence="6">
    <location>
        <begin position="79"/>
        <end position="159"/>
    </location>
</feature>
<evidence type="ECO:0000313" key="8">
    <source>
        <dbReference type="Proteomes" id="UP001177744"/>
    </source>
</evidence>
<dbReference type="PANTHER" id="PTHR15348">
    <property type="entry name" value="AT-RICH INTERACTIVE DOMAIN-CONTAINING PROTEIN ARID DOMAIN- CONTAINING PROTEIN DEAD RINGER PROTEIN B-CELL REGULATOR OF IGH TRANSCRIPTION BRIGHT"/>
    <property type="match status" value="1"/>
</dbReference>
<comment type="subunit">
    <text evidence="5">Homodimer.</text>
</comment>
<keyword evidence="3" id="KW-0804">Transcription</keyword>
<comment type="function">
    <text evidence="5">Transcription factor.</text>
</comment>
<keyword evidence="1 5" id="KW-0805">Transcription regulation</keyword>
<dbReference type="GO" id="GO:0006357">
    <property type="term" value="P:regulation of transcription by RNA polymerase II"/>
    <property type="evidence" value="ECO:0007669"/>
    <property type="project" value="InterPro"/>
</dbReference>
<evidence type="ECO:0000256" key="2">
    <source>
        <dbReference type="ARBA" id="ARBA00023125"/>
    </source>
</evidence>
<dbReference type="Proteomes" id="UP001177744">
    <property type="component" value="Unassembled WGS sequence"/>
</dbReference>
<evidence type="ECO:0000313" key="7">
    <source>
        <dbReference type="EMBL" id="KAK1338855.1"/>
    </source>
</evidence>
<comment type="subcellular location">
    <subcellularLocation>
        <location evidence="5">Nucleus</location>
    </subcellularLocation>
</comment>
<dbReference type="InterPro" id="IPR036431">
    <property type="entry name" value="ARID_dom_sf"/>
</dbReference>
<protein>
    <recommendedName>
        <fullName evidence="5">AT-rich interactive domain-containing protein 3</fullName>
        <shortName evidence="5">ARID domain-containing protein</shortName>
    </recommendedName>
</protein>
<keyword evidence="8" id="KW-1185">Reference proteome</keyword>
<keyword evidence="2 5" id="KW-0238">DNA-binding</keyword>
<evidence type="ECO:0000256" key="4">
    <source>
        <dbReference type="ARBA" id="ARBA00023242"/>
    </source>
</evidence>
<dbReference type="GO" id="GO:0003677">
    <property type="term" value="F:DNA binding"/>
    <property type="evidence" value="ECO:0007669"/>
    <property type="project" value="UniProtKB-UniRule"/>
</dbReference>
<dbReference type="PROSITE" id="PS51011">
    <property type="entry name" value="ARID"/>
    <property type="match status" value="1"/>
</dbReference>
<evidence type="ECO:0000256" key="5">
    <source>
        <dbReference type="RuleBase" id="RU369100"/>
    </source>
</evidence>
<name>A0AA40HXL3_CNENI</name>